<evidence type="ECO:0000256" key="1">
    <source>
        <dbReference type="ARBA" id="ARBA00004141"/>
    </source>
</evidence>
<dbReference type="Gene3D" id="1.10.287.70">
    <property type="match status" value="1"/>
</dbReference>
<evidence type="ECO:0000259" key="6">
    <source>
        <dbReference type="Pfam" id="PF08016"/>
    </source>
</evidence>
<protein>
    <recommendedName>
        <fullName evidence="6">Polycystin cation channel PKD1/PKD2 domain-containing protein</fullName>
    </recommendedName>
</protein>
<evidence type="ECO:0000313" key="7">
    <source>
        <dbReference type="EMBL" id="CAK0904808.1"/>
    </source>
</evidence>
<dbReference type="PANTHER" id="PTHR10877:SF197">
    <property type="entry name" value="POLYCYSTIC KIDNEY DISEASE PROTEIN 1-LIKE 2"/>
    <property type="match status" value="1"/>
</dbReference>
<keyword evidence="3 5" id="KW-1133">Transmembrane helix</keyword>
<name>A0ABN9XY03_9DINO</name>
<feature type="transmembrane region" description="Helical" evidence="5">
    <location>
        <begin position="375"/>
        <end position="395"/>
    </location>
</feature>
<reference evidence="7" key="1">
    <citation type="submission" date="2023-10" db="EMBL/GenBank/DDBJ databases">
        <authorList>
            <person name="Chen Y."/>
            <person name="Shah S."/>
            <person name="Dougan E. K."/>
            <person name="Thang M."/>
            <person name="Chan C."/>
        </authorList>
    </citation>
    <scope>NUCLEOTIDE SEQUENCE [LARGE SCALE GENOMIC DNA]</scope>
</reference>
<dbReference type="Pfam" id="PF08016">
    <property type="entry name" value="PKD_channel"/>
    <property type="match status" value="1"/>
</dbReference>
<dbReference type="PANTHER" id="PTHR10877">
    <property type="entry name" value="POLYCYSTIN FAMILY MEMBER"/>
    <property type="match status" value="1"/>
</dbReference>
<accession>A0ABN9XY03</accession>
<organism evidence="7 8">
    <name type="scientific">Prorocentrum cordatum</name>
    <dbReference type="NCBI Taxonomy" id="2364126"/>
    <lineage>
        <taxon>Eukaryota</taxon>
        <taxon>Sar</taxon>
        <taxon>Alveolata</taxon>
        <taxon>Dinophyceae</taxon>
        <taxon>Prorocentrales</taxon>
        <taxon>Prorocentraceae</taxon>
        <taxon>Prorocentrum</taxon>
    </lineage>
</organism>
<evidence type="ECO:0000256" key="4">
    <source>
        <dbReference type="ARBA" id="ARBA00023136"/>
    </source>
</evidence>
<dbReference type="InterPro" id="IPR013122">
    <property type="entry name" value="PKD1_2_channel"/>
</dbReference>
<feature type="domain" description="Polycystin cation channel PKD1/PKD2" evidence="6">
    <location>
        <begin position="342"/>
        <end position="468"/>
    </location>
</feature>
<feature type="non-terminal residue" evidence="7">
    <location>
        <position position="1"/>
    </location>
</feature>
<dbReference type="Proteomes" id="UP001189429">
    <property type="component" value="Unassembled WGS sequence"/>
</dbReference>
<gene>
    <name evidence="7" type="ORF">PCOR1329_LOCUS80729</name>
</gene>
<keyword evidence="8" id="KW-1185">Reference proteome</keyword>
<comment type="caution">
    <text evidence="7">The sequence shown here is derived from an EMBL/GenBank/DDBJ whole genome shotgun (WGS) entry which is preliminary data.</text>
</comment>
<evidence type="ECO:0000256" key="2">
    <source>
        <dbReference type="ARBA" id="ARBA00022692"/>
    </source>
</evidence>
<sequence length="618" mass="68654">RVSPIKLAAKWPLAADSNAVRYGGLGSQELRTGASPTQQRQMGERLPRAVGTFKEKTLLVAPPLLLQSRRKARPCGWEFADEVLDSFVRVGRELRCDGVYTCPSFSSSSIYQCPGDLEDGVFFGIEPRQFEGQGWYVEVLQTITDIPVLVRDVSGDGQRTLVESSSFLDTLTEKLEIRAVFFAPVSGITTSLTVSFSMKPDGLSNSYTIRHFVALIGDELTNFQVLIAVSLIFQAALIIQMIGEGRILWGQWKKEKIVDRRAYVGLLIHSCVAVLSVASSTLSLIAAGNSEAYTKITVAEFVNQDWGSSARSDEKVTTLVGSLEVLLSHMDWGDWIEGLAMIQALLIFIGVLLSTSLHPRVAMITSTLEHALSDIFHFTVIFLLVLLSFAIIGTWRFGALREDMSTIFRTMCTQMDAILGPPGTLMLSDLSSAGTLEHEYFVYVFLLHVVNFFCLVNFFLAIIVNGYTRHSVGTEYTDVENDIISDAVIGLLRLWYGIRYGWSSNRTIALAVSELPSTFIATSHLTSPRFCHVFPNTKSAEAFHKFYCTWVSNLTRFDEGQLPEDDVKPLVLAMESRQNVRLTRSELMQSLQMKVAREDNQLRIERGGSVSSGVVSEI</sequence>
<evidence type="ECO:0000256" key="3">
    <source>
        <dbReference type="ARBA" id="ARBA00022989"/>
    </source>
</evidence>
<keyword evidence="2 5" id="KW-0812">Transmembrane</keyword>
<keyword evidence="4 5" id="KW-0472">Membrane</keyword>
<evidence type="ECO:0000256" key="5">
    <source>
        <dbReference type="SAM" id="Phobius"/>
    </source>
</evidence>
<dbReference type="InterPro" id="IPR051223">
    <property type="entry name" value="Polycystin"/>
</dbReference>
<proteinExistence type="predicted"/>
<evidence type="ECO:0000313" key="8">
    <source>
        <dbReference type="Proteomes" id="UP001189429"/>
    </source>
</evidence>
<feature type="transmembrane region" description="Helical" evidence="5">
    <location>
        <begin position="440"/>
        <end position="464"/>
    </location>
</feature>
<comment type="subcellular location">
    <subcellularLocation>
        <location evidence="1">Membrane</location>
        <topology evidence="1">Multi-pass membrane protein</topology>
    </subcellularLocation>
</comment>
<feature type="transmembrane region" description="Helical" evidence="5">
    <location>
        <begin position="335"/>
        <end position="354"/>
    </location>
</feature>
<feature type="transmembrane region" description="Helical" evidence="5">
    <location>
        <begin position="223"/>
        <end position="242"/>
    </location>
</feature>
<feature type="transmembrane region" description="Helical" evidence="5">
    <location>
        <begin position="263"/>
        <end position="287"/>
    </location>
</feature>
<dbReference type="EMBL" id="CAUYUJ010021466">
    <property type="protein sequence ID" value="CAK0904808.1"/>
    <property type="molecule type" value="Genomic_DNA"/>
</dbReference>